<keyword evidence="2" id="KW-0413">Isomerase</keyword>
<dbReference type="RefSeq" id="WP_279523786.1">
    <property type="nucleotide sequence ID" value="NZ_JARVII010000004.1"/>
</dbReference>
<reference evidence="2 3" key="1">
    <citation type="submission" date="2023-04" db="EMBL/GenBank/DDBJ databases">
        <title>Ottowia paracancer sp. nov., isolated from human stomach.</title>
        <authorList>
            <person name="Song Y."/>
        </authorList>
    </citation>
    <scope>NUCLEOTIDE SEQUENCE [LARGE SCALE GENOMIC DNA]</scope>
    <source>
        <strain evidence="2 3">10c7w1</strain>
    </source>
</reference>
<evidence type="ECO:0000313" key="2">
    <source>
        <dbReference type="EMBL" id="MDG9698765.1"/>
    </source>
</evidence>
<gene>
    <name evidence="2" type="ORF">QB898_03350</name>
</gene>
<dbReference type="GO" id="GO:0140098">
    <property type="term" value="F:catalytic activity, acting on RNA"/>
    <property type="evidence" value="ECO:0007669"/>
    <property type="project" value="UniProtKB-ARBA"/>
</dbReference>
<dbReference type="GO" id="GO:0000455">
    <property type="term" value="P:enzyme-directed rRNA pseudouridine synthesis"/>
    <property type="evidence" value="ECO:0007669"/>
    <property type="project" value="TreeGrafter"/>
</dbReference>
<evidence type="ECO:0000313" key="3">
    <source>
        <dbReference type="Proteomes" id="UP001237156"/>
    </source>
</evidence>
<protein>
    <submittedName>
        <fullName evidence="2">RluA family pseudouridine synthase</fullName>
        <ecNumber evidence="2">5.4.99.-</ecNumber>
    </submittedName>
</protein>
<dbReference type="InterPro" id="IPR006224">
    <property type="entry name" value="PsdUridine_synth_RluA-like_CS"/>
</dbReference>
<dbReference type="CDD" id="cd02869">
    <property type="entry name" value="PseudoU_synth_RluA_like"/>
    <property type="match status" value="1"/>
</dbReference>
<dbReference type="EC" id="5.4.99.-" evidence="2"/>
<accession>A0AAW6RGS8</accession>
<sequence length="276" mass="29147">MLLPPPPAPVYADEHLLAFDKPAGLLAVPGRGPDKADCLSARVQAVWPGALIVHRLDEATSGLILMARSPRVQRLLGEAFAQRRVRKRYEAVVGASAAAVAAAFAAAFTASQPEADEADEWADEWLQEQEAEEDETAALSAALSATLSAVSAPPGWAAIGLPLLPDWPRRPRSKVDHVHGKPSLTLWRPAGGGPLPGTARVALRPITGRSHQLRVHLAAIGLPIAGDALYAPPAAQALAPRLLLHASALQLTHPATGKPLRLASRTQHFDALFPQA</sequence>
<keyword evidence="3" id="KW-1185">Reference proteome</keyword>
<dbReference type="GO" id="GO:0003723">
    <property type="term" value="F:RNA binding"/>
    <property type="evidence" value="ECO:0007669"/>
    <property type="project" value="InterPro"/>
</dbReference>
<dbReference type="InterPro" id="IPR050188">
    <property type="entry name" value="RluA_PseudoU_synthase"/>
</dbReference>
<dbReference type="Proteomes" id="UP001237156">
    <property type="component" value="Unassembled WGS sequence"/>
</dbReference>
<evidence type="ECO:0000259" key="1">
    <source>
        <dbReference type="Pfam" id="PF00849"/>
    </source>
</evidence>
<dbReference type="InterPro" id="IPR020103">
    <property type="entry name" value="PsdUridine_synth_cat_dom_sf"/>
</dbReference>
<dbReference type="AlphaFoldDB" id="A0AAW6RGS8"/>
<organism evidence="2 3">
    <name type="scientific">Ottowia cancrivicina</name>
    <dbReference type="NCBI Taxonomy" id="3040346"/>
    <lineage>
        <taxon>Bacteria</taxon>
        <taxon>Pseudomonadati</taxon>
        <taxon>Pseudomonadota</taxon>
        <taxon>Betaproteobacteria</taxon>
        <taxon>Burkholderiales</taxon>
        <taxon>Comamonadaceae</taxon>
        <taxon>Ottowia</taxon>
    </lineage>
</organism>
<dbReference type="Gene3D" id="3.30.2350.10">
    <property type="entry name" value="Pseudouridine synthase"/>
    <property type="match status" value="1"/>
</dbReference>
<dbReference type="Pfam" id="PF00849">
    <property type="entry name" value="PseudoU_synth_2"/>
    <property type="match status" value="1"/>
</dbReference>
<proteinExistence type="predicted"/>
<dbReference type="SUPFAM" id="SSF55120">
    <property type="entry name" value="Pseudouridine synthase"/>
    <property type="match status" value="1"/>
</dbReference>
<dbReference type="PROSITE" id="PS01129">
    <property type="entry name" value="PSI_RLU"/>
    <property type="match status" value="1"/>
</dbReference>
<name>A0AAW6RGS8_9BURK</name>
<dbReference type="GO" id="GO:0009982">
    <property type="term" value="F:pseudouridine synthase activity"/>
    <property type="evidence" value="ECO:0007669"/>
    <property type="project" value="InterPro"/>
</dbReference>
<dbReference type="PANTHER" id="PTHR21600">
    <property type="entry name" value="MITOCHONDRIAL RNA PSEUDOURIDINE SYNTHASE"/>
    <property type="match status" value="1"/>
</dbReference>
<dbReference type="PANTHER" id="PTHR21600:SF89">
    <property type="entry name" value="RIBOSOMAL LARGE SUBUNIT PSEUDOURIDINE SYNTHASE A"/>
    <property type="match status" value="1"/>
</dbReference>
<comment type="caution">
    <text evidence="2">The sequence shown here is derived from an EMBL/GenBank/DDBJ whole genome shotgun (WGS) entry which is preliminary data.</text>
</comment>
<feature type="domain" description="Pseudouridine synthase RsuA/RluA-like" evidence="1">
    <location>
        <begin position="15"/>
        <end position="219"/>
    </location>
</feature>
<dbReference type="EMBL" id="JARVII010000004">
    <property type="protein sequence ID" value="MDG9698765.1"/>
    <property type="molecule type" value="Genomic_DNA"/>
</dbReference>
<dbReference type="InterPro" id="IPR006145">
    <property type="entry name" value="PsdUridine_synth_RsuA/RluA"/>
</dbReference>